<evidence type="ECO:0000313" key="1">
    <source>
        <dbReference type="EMBL" id="KAH3796482.1"/>
    </source>
</evidence>
<proteinExistence type="predicted"/>
<keyword evidence="2" id="KW-1185">Reference proteome</keyword>
<dbReference type="AlphaFoldDB" id="A0A9D4FDW0"/>
<gene>
    <name evidence="1" type="ORF">DPMN_150050</name>
</gene>
<reference evidence="1" key="1">
    <citation type="journal article" date="2019" name="bioRxiv">
        <title>The Genome of the Zebra Mussel, Dreissena polymorpha: A Resource for Invasive Species Research.</title>
        <authorList>
            <person name="McCartney M.A."/>
            <person name="Auch B."/>
            <person name="Kono T."/>
            <person name="Mallez S."/>
            <person name="Zhang Y."/>
            <person name="Obille A."/>
            <person name="Becker A."/>
            <person name="Abrahante J.E."/>
            <person name="Garbe J."/>
            <person name="Badalamenti J.P."/>
            <person name="Herman A."/>
            <person name="Mangelson H."/>
            <person name="Liachko I."/>
            <person name="Sullivan S."/>
            <person name="Sone E.D."/>
            <person name="Koren S."/>
            <person name="Silverstein K.A.T."/>
            <person name="Beckman K.B."/>
            <person name="Gohl D.M."/>
        </authorList>
    </citation>
    <scope>NUCLEOTIDE SEQUENCE</scope>
    <source>
        <strain evidence="1">Duluth1</strain>
        <tissue evidence="1">Whole animal</tissue>
    </source>
</reference>
<organism evidence="1 2">
    <name type="scientific">Dreissena polymorpha</name>
    <name type="common">Zebra mussel</name>
    <name type="synonym">Mytilus polymorpha</name>
    <dbReference type="NCBI Taxonomy" id="45954"/>
    <lineage>
        <taxon>Eukaryota</taxon>
        <taxon>Metazoa</taxon>
        <taxon>Spiralia</taxon>
        <taxon>Lophotrochozoa</taxon>
        <taxon>Mollusca</taxon>
        <taxon>Bivalvia</taxon>
        <taxon>Autobranchia</taxon>
        <taxon>Heteroconchia</taxon>
        <taxon>Euheterodonta</taxon>
        <taxon>Imparidentia</taxon>
        <taxon>Neoheterodontei</taxon>
        <taxon>Myida</taxon>
        <taxon>Dreissenoidea</taxon>
        <taxon>Dreissenidae</taxon>
        <taxon>Dreissena</taxon>
    </lineage>
</organism>
<sequence>MSGFVSQVHSKEGKVSSSLGVSVSVMANTEVAIDDELKTIFDWCKEGNTKQVAKLLEQNKEMVDSKDSEVWILLFRFRQHFRILEFVWKKQ</sequence>
<dbReference type="Proteomes" id="UP000828390">
    <property type="component" value="Unassembled WGS sequence"/>
</dbReference>
<name>A0A9D4FDW0_DREPO</name>
<accession>A0A9D4FDW0</accession>
<reference evidence="1" key="2">
    <citation type="submission" date="2020-11" db="EMBL/GenBank/DDBJ databases">
        <authorList>
            <person name="McCartney M.A."/>
            <person name="Auch B."/>
            <person name="Kono T."/>
            <person name="Mallez S."/>
            <person name="Becker A."/>
            <person name="Gohl D.M."/>
            <person name="Silverstein K.A.T."/>
            <person name="Koren S."/>
            <person name="Bechman K.B."/>
            <person name="Herman A."/>
            <person name="Abrahante J.E."/>
            <person name="Garbe J."/>
        </authorList>
    </citation>
    <scope>NUCLEOTIDE SEQUENCE</scope>
    <source>
        <strain evidence="1">Duluth1</strain>
        <tissue evidence="1">Whole animal</tissue>
    </source>
</reference>
<evidence type="ECO:0000313" key="2">
    <source>
        <dbReference type="Proteomes" id="UP000828390"/>
    </source>
</evidence>
<comment type="caution">
    <text evidence="1">The sequence shown here is derived from an EMBL/GenBank/DDBJ whole genome shotgun (WGS) entry which is preliminary data.</text>
</comment>
<dbReference type="EMBL" id="JAIWYP010000007">
    <property type="protein sequence ID" value="KAH3796482.1"/>
    <property type="molecule type" value="Genomic_DNA"/>
</dbReference>
<protein>
    <submittedName>
        <fullName evidence="1">Uncharacterized protein</fullName>
    </submittedName>
</protein>